<name>A0ABW5UW51_9MICO</name>
<keyword evidence="4" id="KW-1003">Cell membrane</keyword>
<feature type="transmembrane region" description="Helical" evidence="10">
    <location>
        <begin position="312"/>
        <end position="331"/>
    </location>
</feature>
<evidence type="ECO:0000256" key="1">
    <source>
        <dbReference type="ARBA" id="ARBA00004651"/>
    </source>
</evidence>
<evidence type="ECO:0000313" key="13">
    <source>
        <dbReference type="Proteomes" id="UP001597492"/>
    </source>
</evidence>
<dbReference type="InterPro" id="IPR020846">
    <property type="entry name" value="MFS_dom"/>
</dbReference>
<evidence type="ECO:0000259" key="11">
    <source>
        <dbReference type="PROSITE" id="PS50850"/>
    </source>
</evidence>
<dbReference type="EMBL" id="JBHUNE010000003">
    <property type="protein sequence ID" value="MFD2757902.1"/>
    <property type="molecule type" value="Genomic_DNA"/>
</dbReference>
<evidence type="ECO:0000256" key="7">
    <source>
        <dbReference type="ARBA" id="ARBA00022989"/>
    </source>
</evidence>
<evidence type="ECO:0000313" key="12">
    <source>
        <dbReference type="EMBL" id="MFD2757902.1"/>
    </source>
</evidence>
<dbReference type="PANTHER" id="PTHR43528">
    <property type="entry name" value="ALPHA-KETOGLUTARATE PERMEASE"/>
    <property type="match status" value="1"/>
</dbReference>
<accession>A0ABW5UW51</accession>
<keyword evidence="8 10" id="KW-0472">Membrane</keyword>
<dbReference type="Gene3D" id="1.20.1250.20">
    <property type="entry name" value="MFS general substrate transporter like domains"/>
    <property type="match status" value="2"/>
</dbReference>
<dbReference type="InterPro" id="IPR005829">
    <property type="entry name" value="Sugar_transporter_CS"/>
</dbReference>
<feature type="transmembrane region" description="Helical" evidence="10">
    <location>
        <begin position="92"/>
        <end position="110"/>
    </location>
</feature>
<keyword evidence="7 10" id="KW-1133">Transmembrane helix</keyword>
<dbReference type="PROSITE" id="PS00216">
    <property type="entry name" value="SUGAR_TRANSPORT_1"/>
    <property type="match status" value="1"/>
</dbReference>
<organism evidence="12 13">
    <name type="scientific">Gulosibacter faecalis</name>
    <dbReference type="NCBI Taxonomy" id="272240"/>
    <lineage>
        <taxon>Bacteria</taxon>
        <taxon>Bacillati</taxon>
        <taxon>Actinomycetota</taxon>
        <taxon>Actinomycetes</taxon>
        <taxon>Micrococcales</taxon>
        <taxon>Microbacteriaceae</taxon>
        <taxon>Gulosibacter</taxon>
    </lineage>
</organism>
<feature type="compositionally biased region" description="Basic and acidic residues" evidence="9">
    <location>
        <begin position="446"/>
        <end position="456"/>
    </location>
</feature>
<evidence type="ECO:0000256" key="6">
    <source>
        <dbReference type="ARBA" id="ARBA00022847"/>
    </source>
</evidence>
<feature type="transmembrane region" description="Helical" evidence="10">
    <location>
        <begin position="245"/>
        <end position="263"/>
    </location>
</feature>
<comment type="caution">
    <text evidence="12">The sequence shown here is derived from an EMBL/GenBank/DDBJ whole genome shotgun (WGS) entry which is preliminary data.</text>
</comment>
<dbReference type="RefSeq" id="WP_019619783.1">
    <property type="nucleotide sequence ID" value="NZ_JBHUNE010000003.1"/>
</dbReference>
<dbReference type="InterPro" id="IPR051084">
    <property type="entry name" value="H+-coupled_symporters"/>
</dbReference>
<feature type="region of interest" description="Disordered" evidence="9">
    <location>
        <begin position="432"/>
        <end position="456"/>
    </location>
</feature>
<feature type="transmembrane region" description="Helical" evidence="10">
    <location>
        <begin position="56"/>
        <end position="80"/>
    </location>
</feature>
<evidence type="ECO:0000256" key="9">
    <source>
        <dbReference type="SAM" id="MobiDB-lite"/>
    </source>
</evidence>
<feature type="domain" description="Major facilitator superfamily (MFS) profile" evidence="11">
    <location>
        <begin position="20"/>
        <end position="429"/>
    </location>
</feature>
<evidence type="ECO:0000256" key="5">
    <source>
        <dbReference type="ARBA" id="ARBA00022692"/>
    </source>
</evidence>
<proteinExistence type="inferred from homology"/>
<feature type="transmembrane region" description="Helical" evidence="10">
    <location>
        <begin position="192"/>
        <end position="211"/>
    </location>
</feature>
<evidence type="ECO:0000256" key="3">
    <source>
        <dbReference type="ARBA" id="ARBA00022448"/>
    </source>
</evidence>
<feature type="transmembrane region" description="Helical" evidence="10">
    <location>
        <begin position="29"/>
        <end position="50"/>
    </location>
</feature>
<feature type="transmembrane region" description="Helical" evidence="10">
    <location>
        <begin position="283"/>
        <end position="303"/>
    </location>
</feature>
<dbReference type="InterPro" id="IPR011701">
    <property type="entry name" value="MFS"/>
</dbReference>
<protein>
    <submittedName>
        <fullName evidence="12">MFS transporter</fullName>
    </submittedName>
</protein>
<evidence type="ECO:0000256" key="2">
    <source>
        <dbReference type="ARBA" id="ARBA00008240"/>
    </source>
</evidence>
<dbReference type="PROSITE" id="PS50850">
    <property type="entry name" value="MFS"/>
    <property type="match status" value="1"/>
</dbReference>
<sequence length="456" mass="48467">MSAQSPEPHTQSPPKGIGKVMSASAIGHFVEWFDFAVYAYAAPVIASLFFPDFDPASALLSTFAVYSVGFIARPVGAFLIGALGDRFGRKRVLAGVILLMGVSTTLIGLLPTYAAIGVLAPILLIVLRMLQGLSAAGETIGSNSFVAEHSPIATRGRNVGFVYTASNLPPVLAALLVLWLTAVLAPEVYHEWGWRIPFLLGAPLAVVGLYIRTRVDESPAYVEMRKSKQVESAPIRTVFATHWRSMLVVFSMSAVASLGYYSLTGYFYSYMTVTIGLSPNDALISNSIALLITFFMVPVSAAISDRIGRRKMLLIAIAFSAIVSLPAYFLVGTGTLTAAIIAQGLLGLALGLVFGPAGPAYVEMFPARVRYTGASISYNLAFTIFGGTAPLLATALINLTGSNVSPAWYIVGVSVLALVVLFAMMPETKDRSMQHHAEPQDVEEVGAEKTDAVTGA</sequence>
<comment type="subcellular location">
    <subcellularLocation>
        <location evidence="1">Cell membrane</location>
        <topology evidence="1">Multi-pass membrane protein</topology>
    </subcellularLocation>
</comment>
<gene>
    <name evidence="12" type="ORF">ACFSW7_05875</name>
</gene>
<feature type="transmembrane region" description="Helical" evidence="10">
    <location>
        <begin position="378"/>
        <end position="401"/>
    </location>
</feature>
<comment type="similarity">
    <text evidence="2">Belongs to the major facilitator superfamily. Metabolite:H+ Symporter (MHS) family (TC 2.A.1.6) family.</text>
</comment>
<dbReference type="Proteomes" id="UP001597492">
    <property type="component" value="Unassembled WGS sequence"/>
</dbReference>
<keyword evidence="5 10" id="KW-0812">Transmembrane</keyword>
<reference evidence="13" key="1">
    <citation type="journal article" date="2019" name="Int. J. Syst. Evol. Microbiol.">
        <title>The Global Catalogue of Microorganisms (GCM) 10K type strain sequencing project: providing services to taxonomists for standard genome sequencing and annotation.</title>
        <authorList>
            <consortium name="The Broad Institute Genomics Platform"/>
            <consortium name="The Broad Institute Genome Sequencing Center for Infectious Disease"/>
            <person name="Wu L."/>
            <person name="Ma J."/>
        </authorList>
    </citation>
    <scope>NUCLEOTIDE SEQUENCE [LARGE SCALE GENOMIC DNA]</scope>
    <source>
        <strain evidence="13">TISTR 1514</strain>
    </source>
</reference>
<keyword evidence="3" id="KW-0813">Transport</keyword>
<evidence type="ECO:0000256" key="8">
    <source>
        <dbReference type="ARBA" id="ARBA00023136"/>
    </source>
</evidence>
<dbReference type="InterPro" id="IPR036259">
    <property type="entry name" value="MFS_trans_sf"/>
</dbReference>
<dbReference type="Pfam" id="PF07690">
    <property type="entry name" value="MFS_1"/>
    <property type="match status" value="1"/>
</dbReference>
<keyword evidence="6" id="KW-0769">Symport</keyword>
<feature type="transmembrane region" description="Helical" evidence="10">
    <location>
        <begin position="158"/>
        <end position="180"/>
    </location>
</feature>
<feature type="transmembrane region" description="Helical" evidence="10">
    <location>
        <begin position="407"/>
        <end position="425"/>
    </location>
</feature>
<dbReference type="SUPFAM" id="SSF103473">
    <property type="entry name" value="MFS general substrate transporter"/>
    <property type="match status" value="1"/>
</dbReference>
<feature type="transmembrane region" description="Helical" evidence="10">
    <location>
        <begin position="337"/>
        <end position="357"/>
    </location>
</feature>
<evidence type="ECO:0000256" key="4">
    <source>
        <dbReference type="ARBA" id="ARBA00022475"/>
    </source>
</evidence>
<dbReference type="PANTHER" id="PTHR43528:SF1">
    <property type="entry name" value="ALPHA-KETOGLUTARATE PERMEASE"/>
    <property type="match status" value="1"/>
</dbReference>
<keyword evidence="13" id="KW-1185">Reference proteome</keyword>
<evidence type="ECO:0000256" key="10">
    <source>
        <dbReference type="SAM" id="Phobius"/>
    </source>
</evidence>